<name>A0AA35VCD2_9HYPO</name>
<proteinExistence type="predicted"/>
<reference evidence="1" key="1">
    <citation type="submission" date="2023-01" db="EMBL/GenBank/DDBJ databases">
        <authorList>
            <person name="Piombo E."/>
        </authorList>
    </citation>
    <scope>NUCLEOTIDE SEQUENCE</scope>
</reference>
<protein>
    <submittedName>
        <fullName evidence="1">Uncharacterized protein</fullName>
    </submittedName>
</protein>
<organism evidence="1 2">
    <name type="scientific">Clonostachys chloroleuca</name>
    <dbReference type="NCBI Taxonomy" id="1926264"/>
    <lineage>
        <taxon>Eukaryota</taxon>
        <taxon>Fungi</taxon>
        <taxon>Dikarya</taxon>
        <taxon>Ascomycota</taxon>
        <taxon>Pezizomycotina</taxon>
        <taxon>Sordariomycetes</taxon>
        <taxon>Hypocreomycetidae</taxon>
        <taxon>Hypocreales</taxon>
        <taxon>Bionectriaceae</taxon>
        <taxon>Clonostachys</taxon>
    </lineage>
</organism>
<sequence>MHLGRRFRSDRLGSLAWKLPFLALINVDGCVELRQCCSFELATLGKKDQWVKAEFQGENRGLEEGYCCWADV</sequence>
<dbReference type="EMBL" id="CABFNP030001333">
    <property type="protein sequence ID" value="CAI6099942.1"/>
    <property type="molecule type" value="Genomic_DNA"/>
</dbReference>
<dbReference type="Proteomes" id="UP001160390">
    <property type="component" value="Unassembled WGS sequence"/>
</dbReference>
<keyword evidence="2" id="KW-1185">Reference proteome</keyword>
<gene>
    <name evidence="1" type="ORF">CCHLO57077_00014064</name>
</gene>
<dbReference type="AlphaFoldDB" id="A0AA35VCD2"/>
<evidence type="ECO:0000313" key="1">
    <source>
        <dbReference type="EMBL" id="CAI6099942.1"/>
    </source>
</evidence>
<accession>A0AA35VCD2</accession>
<comment type="caution">
    <text evidence="1">The sequence shown here is derived from an EMBL/GenBank/DDBJ whole genome shotgun (WGS) entry which is preliminary data.</text>
</comment>
<evidence type="ECO:0000313" key="2">
    <source>
        <dbReference type="Proteomes" id="UP001160390"/>
    </source>
</evidence>